<name>A0AAJ8BN27_ASPNG</name>
<organism evidence="1">
    <name type="scientific">Aspergillus niger</name>
    <dbReference type="NCBI Taxonomy" id="5061"/>
    <lineage>
        <taxon>Eukaryota</taxon>
        <taxon>Fungi</taxon>
        <taxon>Dikarya</taxon>
        <taxon>Ascomycota</taxon>
        <taxon>Pezizomycotina</taxon>
        <taxon>Eurotiomycetes</taxon>
        <taxon>Eurotiomycetidae</taxon>
        <taxon>Eurotiales</taxon>
        <taxon>Aspergillaceae</taxon>
        <taxon>Aspergillus</taxon>
        <taxon>Aspergillus subgen. Circumdati</taxon>
    </lineage>
</organism>
<reference evidence="1" key="2">
    <citation type="submission" date="2025-08" db="UniProtKB">
        <authorList>
            <consortium name="RefSeq"/>
        </authorList>
    </citation>
    <scope>IDENTIFICATION</scope>
</reference>
<gene>
    <name evidence="1" type="ORF">An04g09930</name>
</gene>
<evidence type="ECO:0000313" key="1">
    <source>
        <dbReference type="RefSeq" id="XP_059600717.1"/>
    </source>
</evidence>
<dbReference type="KEGG" id="ang:An04g09930"/>
<dbReference type="AlphaFoldDB" id="A0AAJ8BN27"/>
<dbReference type="RefSeq" id="XP_059600717.1">
    <property type="nucleotide sequence ID" value="XM_059747791.1"/>
</dbReference>
<accession>A0AAJ8BN27</accession>
<dbReference type="VEuPathDB" id="FungiDB:An04g09930"/>
<protein>
    <submittedName>
        <fullName evidence="1">Uncharacterized protein</fullName>
    </submittedName>
</protein>
<reference evidence="1" key="1">
    <citation type="submission" date="2025-02" db="EMBL/GenBank/DDBJ databases">
        <authorList>
            <consortium name="NCBI Genome Project"/>
        </authorList>
    </citation>
    <scope>NUCLEOTIDE SEQUENCE</scope>
</reference>
<sequence length="250" mass="27624">MPELSGQGVAMPSIPSSLVSSVCDALATSCLALLRRIDGIFEAEYSNHERCKKTPQFDPCTGGSDGKTAAGRAEYAGIEHASHTQQVWEQEVGQQPSIHIRDERRYTTAYTHRAYHRVGMRYYTGRKNVMKTVISEDLKYPMRQDAPGERLVSVRSACQEPEDPLVKLHIAAMATPGNHLSDAVECSQSDPRLGYSGVSMAQRRPLRAISPLPPKQREGYYGFPMARIEYGGGCVSNRMVALPFVDKSFA</sequence>
<dbReference type="GeneID" id="84591063"/>
<proteinExistence type="predicted"/>